<accession>A0AAQ4NPY2</accession>
<name>A0AAQ4NPY2_GASAC</name>
<keyword evidence="10" id="KW-0007">Acetylation</keyword>
<evidence type="ECO:0000256" key="5">
    <source>
        <dbReference type="ARBA" id="ARBA00022475"/>
    </source>
</evidence>
<comment type="similarity">
    <text evidence="4 13">Belongs to the PRA1 family.</text>
</comment>
<dbReference type="Pfam" id="PF03208">
    <property type="entry name" value="PRA1"/>
    <property type="match status" value="1"/>
</dbReference>
<reference evidence="14 15" key="1">
    <citation type="journal article" date="2021" name="G3 (Bethesda)">
        <title>Improved contiguity of the threespine stickleback genome using long-read sequencing.</title>
        <authorList>
            <person name="Nath S."/>
            <person name="Shaw D.E."/>
            <person name="White M.A."/>
        </authorList>
    </citation>
    <scope>NUCLEOTIDE SEQUENCE [LARGE SCALE GENOMIC DNA]</scope>
    <source>
        <strain evidence="14 15">Lake Benthic</strain>
    </source>
</reference>
<evidence type="ECO:0000256" key="9">
    <source>
        <dbReference type="ARBA" id="ARBA00022989"/>
    </source>
</evidence>
<keyword evidence="15" id="KW-1185">Reference proteome</keyword>
<sequence>MAKVELTPLRAWDDFYPGPDRFAKPDGKDLAKWNNRVVNNLLYYQTNYLALAVGVFLVVGFLNPLGMFTAMAVVSAVFLASVWAAENRSVISNFKRNNPTAFVIAVMVTSYMLISMLGSVMVFMTAITLPLALIFAHASFRLRNMKNKLENKMEGAGLKRSPMGILLEALGQQEENFLKIQGLLEGKLKEVSVTPLRTCLGTIDRRFSYAVCECSCGTHLDTPAPPPPPHHSHMCCFERKNKEANGRHACVAGLDCEVF</sequence>
<evidence type="ECO:0000256" key="6">
    <source>
        <dbReference type="ARBA" id="ARBA00022490"/>
    </source>
</evidence>
<evidence type="ECO:0000256" key="1">
    <source>
        <dbReference type="ARBA" id="ARBA00004245"/>
    </source>
</evidence>
<dbReference type="InterPro" id="IPR004895">
    <property type="entry name" value="Prenylated_rab_accept_PRA1"/>
</dbReference>
<evidence type="ECO:0000313" key="15">
    <source>
        <dbReference type="Proteomes" id="UP000007635"/>
    </source>
</evidence>
<evidence type="ECO:0000256" key="2">
    <source>
        <dbReference type="ARBA" id="ARBA00004477"/>
    </source>
</evidence>
<evidence type="ECO:0000256" key="13">
    <source>
        <dbReference type="RuleBase" id="RU363107"/>
    </source>
</evidence>
<keyword evidence="6" id="KW-0963">Cytoplasm</keyword>
<keyword evidence="11 13" id="KW-0472">Membrane</keyword>
<feature type="transmembrane region" description="Helical" evidence="13">
    <location>
        <begin position="41"/>
        <end position="62"/>
    </location>
</feature>
<comment type="subcellular location">
    <subcellularLocation>
        <location evidence="3">Cell membrane</location>
        <topology evidence="3">Multi-pass membrane protein</topology>
    </subcellularLocation>
    <subcellularLocation>
        <location evidence="1">Cytoplasm</location>
        <location evidence="1">Cytoskeleton</location>
    </subcellularLocation>
    <subcellularLocation>
        <location evidence="2">Endoplasmic reticulum membrane</location>
        <topology evidence="2">Multi-pass membrane protein</topology>
    </subcellularLocation>
    <subcellularLocation>
        <location evidence="13">Membrane</location>
        <topology evidence="13">Multi-pass membrane protein</topology>
    </subcellularLocation>
</comment>
<evidence type="ECO:0000256" key="7">
    <source>
        <dbReference type="ARBA" id="ARBA00022692"/>
    </source>
</evidence>
<reference evidence="14" key="2">
    <citation type="submission" date="2025-08" db="UniProtKB">
        <authorList>
            <consortium name="Ensembl"/>
        </authorList>
    </citation>
    <scope>IDENTIFICATION</scope>
</reference>
<dbReference type="PANTHER" id="PTHR12859:SF2">
    <property type="entry name" value="PRA1 FAMILY PROTEIN 3"/>
    <property type="match status" value="1"/>
</dbReference>
<dbReference type="GO" id="GO:0005886">
    <property type="term" value="C:plasma membrane"/>
    <property type="evidence" value="ECO:0007669"/>
    <property type="project" value="UniProtKB-SubCell"/>
</dbReference>
<keyword evidence="9 13" id="KW-1133">Transmembrane helix</keyword>
<dbReference type="GeneTree" id="ENSGT00390000008631"/>
<evidence type="ECO:0000313" key="14">
    <source>
        <dbReference type="Ensembl" id="ENSGACP00000028442.1"/>
    </source>
</evidence>
<dbReference type="GO" id="GO:0005856">
    <property type="term" value="C:cytoskeleton"/>
    <property type="evidence" value="ECO:0007669"/>
    <property type="project" value="UniProtKB-SubCell"/>
</dbReference>
<dbReference type="GO" id="GO:0005789">
    <property type="term" value="C:endoplasmic reticulum membrane"/>
    <property type="evidence" value="ECO:0007669"/>
    <property type="project" value="UniProtKB-SubCell"/>
</dbReference>
<keyword evidence="7 13" id="KW-0812">Transmembrane</keyword>
<feature type="transmembrane region" description="Helical" evidence="13">
    <location>
        <begin position="120"/>
        <end position="140"/>
    </location>
</feature>
<evidence type="ECO:0000256" key="11">
    <source>
        <dbReference type="ARBA" id="ARBA00023136"/>
    </source>
</evidence>
<dbReference type="Ensembl" id="ENSGACT00000044787.1">
    <property type="protein sequence ID" value="ENSGACP00000028442.1"/>
    <property type="gene ID" value="ENSGACG00000011898.2"/>
</dbReference>
<evidence type="ECO:0000256" key="4">
    <source>
        <dbReference type="ARBA" id="ARBA00006483"/>
    </source>
</evidence>
<evidence type="ECO:0000256" key="10">
    <source>
        <dbReference type="ARBA" id="ARBA00022990"/>
    </source>
</evidence>
<feature type="transmembrane region" description="Helical" evidence="13">
    <location>
        <begin position="68"/>
        <end position="85"/>
    </location>
</feature>
<reference evidence="14" key="3">
    <citation type="submission" date="2025-09" db="UniProtKB">
        <authorList>
            <consortium name="Ensembl"/>
        </authorList>
    </citation>
    <scope>IDENTIFICATION</scope>
</reference>
<evidence type="ECO:0000256" key="3">
    <source>
        <dbReference type="ARBA" id="ARBA00004651"/>
    </source>
</evidence>
<protein>
    <recommendedName>
        <fullName evidence="13">PRA1 family protein</fullName>
    </recommendedName>
</protein>
<keyword evidence="8" id="KW-0256">Endoplasmic reticulum</keyword>
<dbReference type="Proteomes" id="UP000007635">
    <property type="component" value="Chromosome XVII"/>
</dbReference>
<dbReference type="GO" id="GO:0051051">
    <property type="term" value="P:negative regulation of transport"/>
    <property type="evidence" value="ECO:0007669"/>
    <property type="project" value="TreeGrafter"/>
</dbReference>
<proteinExistence type="inferred from homology"/>
<feature type="transmembrane region" description="Helical" evidence="13">
    <location>
        <begin position="97"/>
        <end position="114"/>
    </location>
</feature>
<keyword evidence="5" id="KW-1003">Cell membrane</keyword>
<dbReference type="PANTHER" id="PTHR12859">
    <property type="entry name" value="PRA1 PROTEIN"/>
    <property type="match status" value="1"/>
</dbReference>
<organism evidence="14 15">
    <name type="scientific">Gasterosteus aculeatus aculeatus</name>
    <name type="common">three-spined stickleback</name>
    <dbReference type="NCBI Taxonomy" id="481459"/>
    <lineage>
        <taxon>Eukaryota</taxon>
        <taxon>Metazoa</taxon>
        <taxon>Chordata</taxon>
        <taxon>Craniata</taxon>
        <taxon>Vertebrata</taxon>
        <taxon>Euteleostomi</taxon>
        <taxon>Actinopterygii</taxon>
        <taxon>Neopterygii</taxon>
        <taxon>Teleostei</taxon>
        <taxon>Neoteleostei</taxon>
        <taxon>Acanthomorphata</taxon>
        <taxon>Eupercaria</taxon>
        <taxon>Perciformes</taxon>
        <taxon>Cottioidei</taxon>
        <taxon>Gasterosteales</taxon>
        <taxon>Gasterosteidae</taxon>
        <taxon>Gasterosteus</taxon>
    </lineage>
</organism>
<keyword evidence="12" id="KW-0206">Cytoskeleton</keyword>
<dbReference type="AlphaFoldDB" id="A0AAQ4NPY2"/>
<evidence type="ECO:0000256" key="12">
    <source>
        <dbReference type="ARBA" id="ARBA00023212"/>
    </source>
</evidence>
<evidence type="ECO:0000256" key="8">
    <source>
        <dbReference type="ARBA" id="ARBA00022824"/>
    </source>
</evidence>